<keyword evidence="1" id="KW-1133">Transmembrane helix</keyword>
<proteinExistence type="predicted"/>
<dbReference type="Proteomes" id="UP000316639">
    <property type="component" value="Unassembled WGS sequence"/>
</dbReference>
<dbReference type="RefSeq" id="WP_146358353.1">
    <property type="nucleotide sequence ID" value="NZ_VOBR01000029.1"/>
</dbReference>
<keyword evidence="1" id="KW-0472">Membrane</keyword>
<evidence type="ECO:0000256" key="1">
    <source>
        <dbReference type="SAM" id="Phobius"/>
    </source>
</evidence>
<dbReference type="AlphaFoldDB" id="A0A563EKR6"/>
<dbReference type="PANTHER" id="PTHR14136">
    <property type="entry name" value="BTB_POZ DOMAIN-CONTAINING PROTEIN KCTD9"/>
    <property type="match status" value="1"/>
</dbReference>
<dbReference type="SUPFAM" id="SSF141571">
    <property type="entry name" value="Pentapeptide repeat-like"/>
    <property type="match status" value="1"/>
</dbReference>
<accession>A0A563EKR6</accession>
<keyword evidence="1" id="KW-0812">Transmembrane</keyword>
<evidence type="ECO:0000313" key="3">
    <source>
        <dbReference type="Proteomes" id="UP000316639"/>
    </source>
</evidence>
<protein>
    <submittedName>
        <fullName evidence="2">Pentapeptide repeat-containing protein</fullName>
    </submittedName>
</protein>
<dbReference type="InterPro" id="IPR051082">
    <property type="entry name" value="Pentapeptide-BTB/POZ_domain"/>
</dbReference>
<keyword evidence="3" id="KW-1185">Reference proteome</keyword>
<name>A0A563EKR6_9PSEU</name>
<gene>
    <name evidence="2" type="ORF">FKR81_34090</name>
</gene>
<dbReference type="PANTHER" id="PTHR14136:SF17">
    <property type="entry name" value="BTB_POZ DOMAIN-CONTAINING PROTEIN KCTD9"/>
    <property type="match status" value="1"/>
</dbReference>
<sequence>MRPARTVALALLAFVLLGVVVAVCVVLGPSRIVGPRPGLTAAERLKAENDVRSTLLQGLGGVLAVSGVALGAVMTLRQVRANREGHTIGLFTKAIDQLAGDQVSVRHGGVYALELLSDLDPRYGGHAHALLTAFVRQRAPWPPVRPEAELREERSRYHGGLADDVGAALAVLGRRSVITDGASSELERADLRGAELDGLDIPSVCFAHSNLDGASLVGAKLGGATLQQASLRDADLSRADLRSADLTGARLDGADLTGVIADDTTRWPEGFTPPGNRA</sequence>
<dbReference type="Gene3D" id="2.160.20.80">
    <property type="entry name" value="E3 ubiquitin-protein ligase SopA"/>
    <property type="match status" value="1"/>
</dbReference>
<evidence type="ECO:0000313" key="2">
    <source>
        <dbReference type="EMBL" id="TWP46844.1"/>
    </source>
</evidence>
<reference evidence="2 3" key="1">
    <citation type="submission" date="2019-07" db="EMBL/GenBank/DDBJ databases">
        <title>Lentzea xizangensis sp. nov., isolated from Qinghai-Tibetan Plateau Soils.</title>
        <authorList>
            <person name="Huang J."/>
        </authorList>
    </citation>
    <scope>NUCLEOTIDE SEQUENCE [LARGE SCALE GENOMIC DNA]</scope>
    <source>
        <strain evidence="2 3">FXJ1.1311</strain>
    </source>
</reference>
<dbReference type="Pfam" id="PF00805">
    <property type="entry name" value="Pentapeptide"/>
    <property type="match status" value="1"/>
</dbReference>
<dbReference type="EMBL" id="VOBR01000029">
    <property type="protein sequence ID" value="TWP46844.1"/>
    <property type="molecule type" value="Genomic_DNA"/>
</dbReference>
<comment type="caution">
    <text evidence="2">The sequence shown here is derived from an EMBL/GenBank/DDBJ whole genome shotgun (WGS) entry which is preliminary data.</text>
</comment>
<dbReference type="InterPro" id="IPR001646">
    <property type="entry name" value="5peptide_repeat"/>
</dbReference>
<dbReference type="OrthoDB" id="4563217at2"/>
<feature type="transmembrane region" description="Helical" evidence="1">
    <location>
        <begin position="55"/>
        <end position="76"/>
    </location>
</feature>
<organism evidence="2 3">
    <name type="scientific">Lentzea tibetensis</name>
    <dbReference type="NCBI Taxonomy" id="2591470"/>
    <lineage>
        <taxon>Bacteria</taxon>
        <taxon>Bacillati</taxon>
        <taxon>Actinomycetota</taxon>
        <taxon>Actinomycetes</taxon>
        <taxon>Pseudonocardiales</taxon>
        <taxon>Pseudonocardiaceae</taxon>
        <taxon>Lentzea</taxon>
    </lineage>
</organism>